<protein>
    <recommendedName>
        <fullName evidence="3">Leucine Rich repeat-containing protein</fullName>
    </recommendedName>
</protein>
<reference evidence="2" key="1">
    <citation type="submission" date="2016-10" db="EMBL/GenBank/DDBJ databases">
        <authorList>
            <person name="Varghese N."/>
            <person name="Submissions S."/>
        </authorList>
    </citation>
    <scope>NUCLEOTIDE SEQUENCE [LARGE SCALE GENOMIC DNA]</scope>
    <source>
        <strain evidence="2">CGMCC 1.10971</strain>
    </source>
</reference>
<name>A0A1I2ME26_9GAMM</name>
<accession>A0A1I2ME26</accession>
<organism evidence="1 2">
    <name type="scientific">Neptunomonas qingdaonensis</name>
    <dbReference type="NCBI Taxonomy" id="1045558"/>
    <lineage>
        <taxon>Bacteria</taxon>
        <taxon>Pseudomonadati</taxon>
        <taxon>Pseudomonadota</taxon>
        <taxon>Gammaproteobacteria</taxon>
        <taxon>Oceanospirillales</taxon>
        <taxon>Oceanospirillaceae</taxon>
        <taxon>Neptunomonas</taxon>
    </lineage>
</organism>
<proteinExistence type="predicted"/>
<evidence type="ECO:0008006" key="3">
    <source>
        <dbReference type="Google" id="ProtNLM"/>
    </source>
</evidence>
<dbReference type="Proteomes" id="UP000198623">
    <property type="component" value="Unassembled WGS sequence"/>
</dbReference>
<dbReference type="SUPFAM" id="SSF52058">
    <property type="entry name" value="L domain-like"/>
    <property type="match status" value="1"/>
</dbReference>
<dbReference type="AlphaFoldDB" id="A0A1I2ME26"/>
<evidence type="ECO:0000313" key="1">
    <source>
        <dbReference type="EMBL" id="SFF89754.1"/>
    </source>
</evidence>
<gene>
    <name evidence="1" type="ORF">SAMN05216175_101588</name>
</gene>
<dbReference type="EMBL" id="FOOU01000001">
    <property type="protein sequence ID" value="SFF89754.1"/>
    <property type="molecule type" value="Genomic_DNA"/>
</dbReference>
<dbReference type="InterPro" id="IPR032675">
    <property type="entry name" value="LRR_dom_sf"/>
</dbReference>
<dbReference type="RefSeq" id="WP_143083714.1">
    <property type="nucleotide sequence ID" value="NZ_FOOU01000001.1"/>
</dbReference>
<evidence type="ECO:0000313" key="2">
    <source>
        <dbReference type="Proteomes" id="UP000198623"/>
    </source>
</evidence>
<dbReference type="Gene3D" id="3.80.10.10">
    <property type="entry name" value="Ribonuclease Inhibitor"/>
    <property type="match status" value="1"/>
</dbReference>
<sequence length="72" mass="7942">MTFFQHPAAFQEAQRRIQYARETEATLLDLSNLRLRVLPPLEGLRQIASLDLSGSDALASLSGLEALTQLTS</sequence>
<feature type="non-terminal residue" evidence="1">
    <location>
        <position position="72"/>
    </location>
</feature>
<keyword evidence="2" id="KW-1185">Reference proteome</keyword>